<organism evidence="1 2">
    <name type="scientific">Nesterenkonia aurantiaca</name>
    <dbReference type="NCBI Taxonomy" id="1436010"/>
    <lineage>
        <taxon>Bacteria</taxon>
        <taxon>Bacillati</taxon>
        <taxon>Actinomycetota</taxon>
        <taxon>Actinomycetes</taxon>
        <taxon>Micrococcales</taxon>
        <taxon>Micrococcaceae</taxon>
        <taxon>Nesterenkonia</taxon>
    </lineage>
</organism>
<dbReference type="Gene3D" id="1.10.246.230">
    <property type="match status" value="1"/>
</dbReference>
<name>A0A4R7G835_9MICC</name>
<evidence type="ECO:0000313" key="1">
    <source>
        <dbReference type="EMBL" id="TDS87782.1"/>
    </source>
</evidence>
<gene>
    <name evidence="1" type="ORF">EV640_101578</name>
</gene>
<dbReference type="Gene3D" id="3.60.20.40">
    <property type="match status" value="1"/>
</dbReference>
<dbReference type="InterPro" id="IPR052896">
    <property type="entry name" value="GGT-like_enzyme"/>
</dbReference>
<dbReference type="PANTHER" id="PTHR43881">
    <property type="entry name" value="GAMMA-GLUTAMYLTRANSPEPTIDASE (AFU_ORTHOLOGUE AFUA_4G13580)"/>
    <property type="match status" value="1"/>
</dbReference>
<dbReference type="PANTHER" id="PTHR43881:SF5">
    <property type="entry name" value="GAMMA-GLUTAMYLTRANSPEPTIDASE"/>
    <property type="match status" value="1"/>
</dbReference>
<dbReference type="GO" id="GO:0016787">
    <property type="term" value="F:hydrolase activity"/>
    <property type="evidence" value="ECO:0007669"/>
    <property type="project" value="UniProtKB-KW"/>
</dbReference>
<reference evidence="1 2" key="1">
    <citation type="submission" date="2019-03" db="EMBL/GenBank/DDBJ databases">
        <title>Genomic Encyclopedia of Type Strains, Phase III (KMG-III): the genomes of soil and plant-associated and newly described type strains.</title>
        <authorList>
            <person name="Whitman W."/>
        </authorList>
    </citation>
    <scope>NUCLEOTIDE SEQUENCE [LARGE SCALE GENOMIC DNA]</scope>
    <source>
        <strain evidence="1 2">DSM 27373</strain>
    </source>
</reference>
<sequence>MDAAVATNAMLSVAYPHMCGVGGDMFMLYFEASTGSVHCLNATGPAPALATPEFYREQGLESVPTRGPGSVTVPGTVAGWSAALDRFGAHGLAAALERPAQVAESGVAVSAGVARWIEKTAPEIVEGTPLHAILKPRGVWLREGDTLRNPDLSRTLRSIAADAGASFYRGDLAAAIGASIAAEGGPLRAEDLDAYAPEWVEPLSSWIDGHELFVPPPNSQGVTALLMLEKFRRLAGNAADPRDAQYFERFISAKRQSFEFRDRYLGDPLFHPDTLAFVDAALAGEVPQTPALAMTDYPPQGDTVGLVTRDEQGNACAVIQSIYYGFGSLFMPADTGVLLHNRGHYFSLEPGRINSLEPGKRTMHTLMCLLALRDGVPRFVLSSMGADGQPQFIFQVLQNLLRGDTPQDAISAPRMLDGRFSLEDDPDTVQLEPMPEDVADRLRSAGHSVQVLSELSEIMGHAQAISIAADGSVEAGFDPRSDGSAARV</sequence>
<proteinExistence type="predicted"/>
<dbReference type="PRINTS" id="PR01210">
    <property type="entry name" value="GGTRANSPTASE"/>
</dbReference>
<protein>
    <submittedName>
        <fullName evidence="1">Gamma-glutamyltranspeptidase/glutathione hydrolase</fullName>
    </submittedName>
</protein>
<dbReference type="Proteomes" id="UP000294506">
    <property type="component" value="Unassembled WGS sequence"/>
</dbReference>
<evidence type="ECO:0000313" key="2">
    <source>
        <dbReference type="Proteomes" id="UP000294506"/>
    </source>
</evidence>
<dbReference type="SUPFAM" id="SSF56235">
    <property type="entry name" value="N-terminal nucleophile aminohydrolases (Ntn hydrolases)"/>
    <property type="match status" value="1"/>
</dbReference>
<dbReference type="Pfam" id="PF01019">
    <property type="entry name" value="G_glu_transpept"/>
    <property type="match status" value="1"/>
</dbReference>
<keyword evidence="2" id="KW-1185">Reference proteome</keyword>
<dbReference type="InterPro" id="IPR043137">
    <property type="entry name" value="GGT_ssub_C"/>
</dbReference>
<dbReference type="EMBL" id="SOAN01000001">
    <property type="protein sequence ID" value="TDS87782.1"/>
    <property type="molecule type" value="Genomic_DNA"/>
</dbReference>
<dbReference type="AlphaFoldDB" id="A0A4R7G835"/>
<comment type="caution">
    <text evidence="1">The sequence shown here is derived from an EMBL/GenBank/DDBJ whole genome shotgun (WGS) entry which is preliminary data.</text>
</comment>
<dbReference type="InterPro" id="IPR029055">
    <property type="entry name" value="Ntn_hydrolases_N"/>
</dbReference>
<accession>A0A4R7G835</accession>
<keyword evidence="1" id="KW-0378">Hydrolase</keyword>